<dbReference type="EMBL" id="JBHULR010000003">
    <property type="protein sequence ID" value="MFD2546903.1"/>
    <property type="molecule type" value="Genomic_DNA"/>
</dbReference>
<reference evidence="4" key="1">
    <citation type="journal article" date="2019" name="Int. J. Syst. Evol. Microbiol.">
        <title>The Global Catalogue of Microorganisms (GCM) 10K type strain sequencing project: providing services to taxonomists for standard genome sequencing and annotation.</title>
        <authorList>
            <consortium name="The Broad Institute Genomics Platform"/>
            <consortium name="The Broad Institute Genome Sequencing Center for Infectious Disease"/>
            <person name="Wu L."/>
            <person name="Ma J."/>
        </authorList>
    </citation>
    <scope>NUCLEOTIDE SEQUENCE [LARGE SCALE GENOMIC DNA]</scope>
    <source>
        <strain evidence="4">KCTC 42662</strain>
    </source>
</reference>
<dbReference type="RefSeq" id="WP_380901144.1">
    <property type="nucleotide sequence ID" value="NZ_JBHUEG010000007.1"/>
</dbReference>
<protein>
    <submittedName>
        <fullName evidence="3">Porin family protein</fullName>
    </submittedName>
</protein>
<organism evidence="3 4">
    <name type="scientific">Sphingobacterium suaedae</name>
    <dbReference type="NCBI Taxonomy" id="1686402"/>
    <lineage>
        <taxon>Bacteria</taxon>
        <taxon>Pseudomonadati</taxon>
        <taxon>Bacteroidota</taxon>
        <taxon>Sphingobacteriia</taxon>
        <taxon>Sphingobacteriales</taxon>
        <taxon>Sphingobacteriaceae</taxon>
        <taxon>Sphingobacterium</taxon>
    </lineage>
</organism>
<evidence type="ECO:0000313" key="4">
    <source>
        <dbReference type="Proteomes" id="UP001597545"/>
    </source>
</evidence>
<feature type="signal peptide" evidence="1">
    <location>
        <begin position="1"/>
        <end position="24"/>
    </location>
</feature>
<dbReference type="SUPFAM" id="SSF103515">
    <property type="entry name" value="Autotransporter"/>
    <property type="match status" value="1"/>
</dbReference>
<feature type="domain" description="Outer membrane protein beta-barrel" evidence="2">
    <location>
        <begin position="23"/>
        <end position="168"/>
    </location>
</feature>
<dbReference type="Proteomes" id="UP001597545">
    <property type="component" value="Unassembled WGS sequence"/>
</dbReference>
<gene>
    <name evidence="3" type="ORF">ACFSR5_04490</name>
</gene>
<comment type="caution">
    <text evidence="3">The sequence shown here is derived from an EMBL/GenBank/DDBJ whole genome shotgun (WGS) entry which is preliminary data.</text>
</comment>
<keyword evidence="4" id="KW-1185">Reference proteome</keyword>
<feature type="chain" id="PRO_5047502644" evidence="1">
    <location>
        <begin position="25"/>
        <end position="187"/>
    </location>
</feature>
<evidence type="ECO:0000313" key="3">
    <source>
        <dbReference type="EMBL" id="MFD2546903.1"/>
    </source>
</evidence>
<sequence length="187" mass="21027">MKTVMQLGAIALIVCFSSPDTAQAQEIDFGAKLGGLYSLPSYGSKVTDDNAQFGVQAGIFARTSGRFYIQPELNLSIYKSSYQFSQKDYTPSFYQLNLPIQVGCAFYERDDIKLRGALGPQFNYQLKKERVTSGSDFKSFTYDAMINLGLDFKNYTLDLRYNHGLNKSSKDLDSRNRVVSLSVGYKF</sequence>
<name>A0ABW5KFM5_9SPHI</name>
<dbReference type="Pfam" id="PF13568">
    <property type="entry name" value="OMP_b-brl_2"/>
    <property type="match status" value="1"/>
</dbReference>
<proteinExistence type="predicted"/>
<accession>A0ABW5KFM5</accession>
<dbReference type="InterPro" id="IPR036709">
    <property type="entry name" value="Autotransporte_beta_dom_sf"/>
</dbReference>
<keyword evidence="1" id="KW-0732">Signal</keyword>
<dbReference type="InterPro" id="IPR025665">
    <property type="entry name" value="Beta-barrel_OMP_2"/>
</dbReference>
<evidence type="ECO:0000256" key="1">
    <source>
        <dbReference type="SAM" id="SignalP"/>
    </source>
</evidence>
<evidence type="ECO:0000259" key="2">
    <source>
        <dbReference type="Pfam" id="PF13568"/>
    </source>
</evidence>